<organism evidence="2">
    <name type="scientific">marine sediment metagenome</name>
    <dbReference type="NCBI Taxonomy" id="412755"/>
    <lineage>
        <taxon>unclassified sequences</taxon>
        <taxon>metagenomes</taxon>
        <taxon>ecological metagenomes</taxon>
    </lineage>
</organism>
<dbReference type="InterPro" id="IPR013159">
    <property type="entry name" value="DnaA_C"/>
</dbReference>
<dbReference type="AlphaFoldDB" id="X1JBI4"/>
<dbReference type="SMART" id="SM00760">
    <property type="entry name" value="Bac_DnaA_C"/>
    <property type="match status" value="1"/>
</dbReference>
<dbReference type="GO" id="GO:0006270">
    <property type="term" value="P:DNA replication initiation"/>
    <property type="evidence" value="ECO:0007669"/>
    <property type="project" value="InterPro"/>
</dbReference>
<sequence length="75" mass="8630">ATPKKIIQAVAEFYDLKERDLLSSSRKKEIVKPRQVAMYLLREDLKSSYPFIGRKLGGKDHTTAIHSYGKLFFSL</sequence>
<dbReference type="PANTHER" id="PTHR30050">
    <property type="entry name" value="CHROMOSOMAL REPLICATION INITIATOR PROTEIN DNAA"/>
    <property type="match status" value="1"/>
</dbReference>
<dbReference type="GO" id="GO:0005524">
    <property type="term" value="F:ATP binding"/>
    <property type="evidence" value="ECO:0007669"/>
    <property type="project" value="InterPro"/>
</dbReference>
<dbReference type="GO" id="GO:0003688">
    <property type="term" value="F:DNA replication origin binding"/>
    <property type="evidence" value="ECO:0007669"/>
    <property type="project" value="TreeGrafter"/>
</dbReference>
<dbReference type="InterPro" id="IPR010921">
    <property type="entry name" value="Trp_repressor/repl_initiator"/>
</dbReference>
<dbReference type="PANTHER" id="PTHR30050:SF2">
    <property type="entry name" value="CHROMOSOMAL REPLICATION INITIATOR PROTEIN DNAA"/>
    <property type="match status" value="1"/>
</dbReference>
<reference evidence="2" key="1">
    <citation type="journal article" date="2014" name="Front. Microbiol.">
        <title>High frequency of phylogenetically diverse reductive dehalogenase-homologous genes in deep subseafloor sedimentary metagenomes.</title>
        <authorList>
            <person name="Kawai M."/>
            <person name="Futagami T."/>
            <person name="Toyoda A."/>
            <person name="Takaki Y."/>
            <person name="Nishi S."/>
            <person name="Hori S."/>
            <person name="Arai W."/>
            <person name="Tsubouchi T."/>
            <person name="Morono Y."/>
            <person name="Uchiyama I."/>
            <person name="Ito T."/>
            <person name="Fujiyama A."/>
            <person name="Inagaki F."/>
            <person name="Takami H."/>
        </authorList>
    </citation>
    <scope>NUCLEOTIDE SEQUENCE</scope>
    <source>
        <strain evidence="2">Expedition CK06-06</strain>
    </source>
</reference>
<name>X1JBI4_9ZZZZ</name>
<gene>
    <name evidence="2" type="ORF">S03H2_70250</name>
</gene>
<dbReference type="Pfam" id="PF08299">
    <property type="entry name" value="Bac_DnaA_C"/>
    <property type="match status" value="1"/>
</dbReference>
<dbReference type="GO" id="GO:0005886">
    <property type="term" value="C:plasma membrane"/>
    <property type="evidence" value="ECO:0007669"/>
    <property type="project" value="TreeGrafter"/>
</dbReference>
<feature type="non-terminal residue" evidence="2">
    <location>
        <position position="1"/>
    </location>
</feature>
<dbReference type="CDD" id="cd06571">
    <property type="entry name" value="Bac_DnaA_C"/>
    <property type="match status" value="1"/>
</dbReference>
<dbReference type="EMBL" id="BARU01046634">
    <property type="protein sequence ID" value="GAH92046.1"/>
    <property type="molecule type" value="Genomic_DNA"/>
</dbReference>
<dbReference type="GO" id="GO:0006275">
    <property type="term" value="P:regulation of DNA replication"/>
    <property type="evidence" value="ECO:0007669"/>
    <property type="project" value="InterPro"/>
</dbReference>
<accession>X1JBI4</accession>
<proteinExistence type="predicted"/>
<evidence type="ECO:0000259" key="1">
    <source>
        <dbReference type="SMART" id="SM00760"/>
    </source>
</evidence>
<dbReference type="SUPFAM" id="SSF48295">
    <property type="entry name" value="TrpR-like"/>
    <property type="match status" value="1"/>
</dbReference>
<protein>
    <recommendedName>
        <fullName evidence="1">Chromosomal replication initiator DnaA C-terminal domain-containing protein</fullName>
    </recommendedName>
</protein>
<dbReference type="Gene3D" id="1.10.1750.10">
    <property type="match status" value="1"/>
</dbReference>
<feature type="domain" description="Chromosomal replication initiator DnaA C-terminal" evidence="1">
    <location>
        <begin position="2"/>
        <end position="71"/>
    </location>
</feature>
<evidence type="ECO:0000313" key="2">
    <source>
        <dbReference type="EMBL" id="GAH92046.1"/>
    </source>
</evidence>
<comment type="caution">
    <text evidence="2">The sequence shown here is derived from an EMBL/GenBank/DDBJ whole genome shotgun (WGS) entry which is preliminary data.</text>
</comment>